<dbReference type="GeneID" id="90540097"/>
<dbReference type="AlphaFoldDB" id="A0AAX4J8J1"/>
<gene>
    <name evidence="2" type="ORF">VNE69_01233</name>
</gene>
<evidence type="ECO:0000313" key="2">
    <source>
        <dbReference type="EMBL" id="WUR02295.1"/>
    </source>
</evidence>
<feature type="coiled-coil region" evidence="1">
    <location>
        <begin position="4"/>
        <end position="31"/>
    </location>
</feature>
<dbReference type="EMBL" id="CP142726">
    <property type="protein sequence ID" value="WUR02295.1"/>
    <property type="molecule type" value="Genomic_DNA"/>
</dbReference>
<accession>A0AAX4J8J1</accession>
<proteinExistence type="predicted"/>
<evidence type="ECO:0000256" key="1">
    <source>
        <dbReference type="SAM" id="Coils"/>
    </source>
</evidence>
<protein>
    <recommendedName>
        <fullName evidence="4">Chromatin modification-related protein EAF6</fullName>
    </recommendedName>
</protein>
<evidence type="ECO:0008006" key="4">
    <source>
        <dbReference type="Google" id="ProtNLM"/>
    </source>
</evidence>
<dbReference type="RefSeq" id="XP_065328440.1">
    <property type="nucleotide sequence ID" value="XM_065472368.1"/>
</dbReference>
<reference evidence="2" key="1">
    <citation type="journal article" date="2024" name="BMC Genomics">
        <title>Functional annotation of a divergent genome using sequence and structure-based similarity.</title>
        <authorList>
            <person name="Svedberg D."/>
            <person name="Winiger R.R."/>
            <person name="Berg A."/>
            <person name="Sharma H."/>
            <person name="Tellgren-Roth C."/>
            <person name="Debrunner-Vossbrinck B.A."/>
            <person name="Vossbrinck C.R."/>
            <person name="Barandun J."/>
        </authorList>
    </citation>
    <scope>NUCLEOTIDE SEQUENCE</scope>
    <source>
        <strain evidence="2">Illinois isolate</strain>
    </source>
</reference>
<dbReference type="KEGG" id="vnx:VNE69_01233"/>
<name>A0AAX4J8J1_9MICR</name>
<organism evidence="2 3">
    <name type="scientific">Vairimorpha necatrix</name>
    <dbReference type="NCBI Taxonomy" id="6039"/>
    <lineage>
        <taxon>Eukaryota</taxon>
        <taxon>Fungi</taxon>
        <taxon>Fungi incertae sedis</taxon>
        <taxon>Microsporidia</taxon>
        <taxon>Nosematidae</taxon>
        <taxon>Vairimorpha</taxon>
    </lineage>
</organism>
<evidence type="ECO:0000313" key="3">
    <source>
        <dbReference type="Proteomes" id="UP001334084"/>
    </source>
</evidence>
<keyword evidence="3" id="KW-1185">Reference proteome</keyword>
<sequence length="84" mass="10138">MSKKEKINQKLEELKFKVAKKSNLLERKEKLLSDLFKYETLYLETAQGMPLTKTSEFYVNNRIEKKKYLVNDKDRIFSLEYPKN</sequence>
<dbReference type="Proteomes" id="UP001334084">
    <property type="component" value="Chromosome 1"/>
</dbReference>
<keyword evidence="1" id="KW-0175">Coiled coil</keyword>